<dbReference type="Proteomes" id="UP000784294">
    <property type="component" value="Unassembled WGS sequence"/>
</dbReference>
<sequence>MLCCVSTPTPQPIGPSGTFEPTGPDLLFGTLTRRPEDGILVQIDRRKGGKTNPTTAAPSAHPLSTASIPNNSAPSRTGQSRKRKSDLCTAAICRQGLRGSRPRASRYATVTQPAQTLATGDRFACPQEYN</sequence>
<organism evidence="2 3">
    <name type="scientific">Protopolystoma xenopodis</name>
    <dbReference type="NCBI Taxonomy" id="117903"/>
    <lineage>
        <taxon>Eukaryota</taxon>
        <taxon>Metazoa</taxon>
        <taxon>Spiralia</taxon>
        <taxon>Lophotrochozoa</taxon>
        <taxon>Platyhelminthes</taxon>
        <taxon>Monogenea</taxon>
        <taxon>Polyopisthocotylea</taxon>
        <taxon>Polystomatidea</taxon>
        <taxon>Polystomatidae</taxon>
        <taxon>Protopolystoma</taxon>
    </lineage>
</organism>
<feature type="compositionally biased region" description="Polar residues" evidence="1">
    <location>
        <begin position="51"/>
        <end position="78"/>
    </location>
</feature>
<feature type="region of interest" description="Disordered" evidence="1">
    <location>
        <begin position="1"/>
        <end position="87"/>
    </location>
</feature>
<reference evidence="2" key="1">
    <citation type="submission" date="2018-11" db="EMBL/GenBank/DDBJ databases">
        <authorList>
            <consortium name="Pathogen Informatics"/>
        </authorList>
    </citation>
    <scope>NUCLEOTIDE SEQUENCE</scope>
</reference>
<evidence type="ECO:0000313" key="2">
    <source>
        <dbReference type="EMBL" id="VEL23179.1"/>
    </source>
</evidence>
<evidence type="ECO:0000256" key="1">
    <source>
        <dbReference type="SAM" id="MobiDB-lite"/>
    </source>
</evidence>
<comment type="caution">
    <text evidence="2">The sequence shown here is derived from an EMBL/GenBank/DDBJ whole genome shotgun (WGS) entry which is preliminary data.</text>
</comment>
<proteinExistence type="predicted"/>
<dbReference type="EMBL" id="CAAALY010060474">
    <property type="protein sequence ID" value="VEL23179.1"/>
    <property type="molecule type" value="Genomic_DNA"/>
</dbReference>
<gene>
    <name evidence="2" type="ORF">PXEA_LOCUS16619</name>
</gene>
<accession>A0A448WYB8</accession>
<keyword evidence="3" id="KW-1185">Reference proteome</keyword>
<evidence type="ECO:0000313" key="3">
    <source>
        <dbReference type="Proteomes" id="UP000784294"/>
    </source>
</evidence>
<protein>
    <submittedName>
        <fullName evidence="2">Uncharacterized protein</fullName>
    </submittedName>
</protein>
<dbReference type="AlphaFoldDB" id="A0A448WYB8"/>
<name>A0A448WYB8_9PLAT</name>